<dbReference type="CDD" id="cd06442">
    <property type="entry name" value="DPM1_like"/>
    <property type="match status" value="1"/>
</dbReference>
<dbReference type="SUPFAM" id="SSF53448">
    <property type="entry name" value="Nucleotide-diphospho-sugar transferases"/>
    <property type="match status" value="1"/>
</dbReference>
<accession>A0A8J3VS86</accession>
<organism evidence="5 6">
    <name type="scientific">Rugosimonospora africana</name>
    <dbReference type="NCBI Taxonomy" id="556532"/>
    <lineage>
        <taxon>Bacteria</taxon>
        <taxon>Bacillati</taxon>
        <taxon>Actinomycetota</taxon>
        <taxon>Actinomycetes</taxon>
        <taxon>Micromonosporales</taxon>
        <taxon>Micromonosporaceae</taxon>
        <taxon>Rugosimonospora</taxon>
    </lineage>
</organism>
<dbReference type="InterPro" id="IPR029044">
    <property type="entry name" value="Nucleotide-diphossugar_trans"/>
</dbReference>
<protein>
    <submittedName>
        <fullName evidence="5">Dolichol-phosphate mannosyltransferase</fullName>
    </submittedName>
</protein>
<reference evidence="5" key="1">
    <citation type="submission" date="2021-01" db="EMBL/GenBank/DDBJ databases">
        <title>Whole genome shotgun sequence of Rugosimonospora africana NBRC 104875.</title>
        <authorList>
            <person name="Komaki H."/>
            <person name="Tamura T."/>
        </authorList>
    </citation>
    <scope>NUCLEOTIDE SEQUENCE</scope>
    <source>
        <strain evidence="5">NBRC 104875</strain>
    </source>
</reference>
<evidence type="ECO:0000313" key="5">
    <source>
        <dbReference type="EMBL" id="GIH16992.1"/>
    </source>
</evidence>
<dbReference type="AlphaFoldDB" id="A0A8J3VS86"/>
<dbReference type="GO" id="GO:0004582">
    <property type="term" value="F:dolichyl-phosphate beta-D-mannosyltransferase activity"/>
    <property type="evidence" value="ECO:0007669"/>
    <property type="project" value="InterPro"/>
</dbReference>
<gene>
    <name evidence="5" type="ORF">Raf01_51640</name>
</gene>
<dbReference type="Pfam" id="PF00535">
    <property type="entry name" value="Glycos_transf_2"/>
    <property type="match status" value="1"/>
</dbReference>
<keyword evidence="6" id="KW-1185">Reference proteome</keyword>
<dbReference type="PANTHER" id="PTHR43398">
    <property type="entry name" value="DOLICHOL-PHOSPHATE MANNOSYLTRANSFERASE SUBUNIT 1"/>
    <property type="match status" value="1"/>
</dbReference>
<keyword evidence="3" id="KW-0808">Transferase</keyword>
<evidence type="ECO:0000256" key="3">
    <source>
        <dbReference type="ARBA" id="ARBA00022679"/>
    </source>
</evidence>
<keyword evidence="2 5" id="KW-0328">Glycosyltransferase</keyword>
<sequence length="288" mass="31919">MSIPVPESRRTLDLRVPGGSEIRKDSRPVQDTSQALRLPTPWSEARITAVVPTYNESANMQELLKRLADLPLPNLRVIIVDDNSPDGTANLAEEVVRGLGPQREDMLTVLRRTSKEGLGRAYIAGMTLALEQGAEFVAQLDADLSHAPEYIPQMLGVLMSTEAGVVIGSRYVAGGSLADEWKLHRRLLSGWANFYVNMVLGLGVRDATAGFKLWRRDVLERIPLAKLRSDGYSFQVEMNYQSKQLGCPLVEIPIHFEERHSGSSKMSTKVKIESAKIPLQLRFGKRAG</sequence>
<dbReference type="Proteomes" id="UP000642748">
    <property type="component" value="Unassembled WGS sequence"/>
</dbReference>
<evidence type="ECO:0000259" key="4">
    <source>
        <dbReference type="Pfam" id="PF00535"/>
    </source>
</evidence>
<dbReference type="InterPro" id="IPR039528">
    <property type="entry name" value="DPM1-like"/>
</dbReference>
<dbReference type="FunFam" id="3.90.550.10:FF:000122">
    <property type="entry name" value="Dolichol-phosphate mannosyltransferase subunit 1"/>
    <property type="match status" value="1"/>
</dbReference>
<evidence type="ECO:0000256" key="1">
    <source>
        <dbReference type="ARBA" id="ARBA00006739"/>
    </source>
</evidence>
<dbReference type="EMBL" id="BONZ01000049">
    <property type="protein sequence ID" value="GIH16992.1"/>
    <property type="molecule type" value="Genomic_DNA"/>
</dbReference>
<dbReference type="GO" id="GO:0009247">
    <property type="term" value="P:glycolipid biosynthetic process"/>
    <property type="evidence" value="ECO:0007669"/>
    <property type="project" value="TreeGrafter"/>
</dbReference>
<name>A0A8J3VS86_9ACTN</name>
<comment type="caution">
    <text evidence="5">The sequence shown here is derived from an EMBL/GenBank/DDBJ whole genome shotgun (WGS) entry which is preliminary data.</text>
</comment>
<dbReference type="GO" id="GO:0016020">
    <property type="term" value="C:membrane"/>
    <property type="evidence" value="ECO:0007669"/>
    <property type="project" value="GOC"/>
</dbReference>
<dbReference type="PANTHER" id="PTHR43398:SF1">
    <property type="entry name" value="DOLICHOL-PHOSPHATE MANNOSYLTRANSFERASE SUBUNIT 1"/>
    <property type="match status" value="1"/>
</dbReference>
<dbReference type="InterPro" id="IPR001173">
    <property type="entry name" value="Glyco_trans_2-like"/>
</dbReference>
<dbReference type="Gene3D" id="3.90.550.10">
    <property type="entry name" value="Spore Coat Polysaccharide Biosynthesis Protein SpsA, Chain A"/>
    <property type="match status" value="1"/>
</dbReference>
<evidence type="ECO:0000313" key="6">
    <source>
        <dbReference type="Proteomes" id="UP000642748"/>
    </source>
</evidence>
<comment type="similarity">
    <text evidence="1">Belongs to the glycosyltransferase 2 family.</text>
</comment>
<evidence type="ECO:0000256" key="2">
    <source>
        <dbReference type="ARBA" id="ARBA00022676"/>
    </source>
</evidence>
<feature type="domain" description="Glycosyltransferase 2-like" evidence="4">
    <location>
        <begin position="49"/>
        <end position="222"/>
    </location>
</feature>
<proteinExistence type="inferred from homology"/>